<dbReference type="Pfam" id="PF14467">
    <property type="entry name" value="DUF4426"/>
    <property type="match status" value="1"/>
</dbReference>
<dbReference type="RefSeq" id="WP_263543617.1">
    <property type="nucleotide sequence ID" value="NZ_JAOVZO020000001.1"/>
</dbReference>
<dbReference type="Proteomes" id="UP001139971">
    <property type="component" value="Unassembled WGS sequence"/>
</dbReference>
<keyword evidence="3" id="KW-1185">Reference proteome</keyword>
<dbReference type="EMBL" id="JAOVZO020000001">
    <property type="protein sequence ID" value="MDC8011364.1"/>
    <property type="molecule type" value="Genomic_DNA"/>
</dbReference>
<organism evidence="2 3">
    <name type="scientific">Tahibacter soli</name>
    <dbReference type="NCBI Taxonomy" id="2983605"/>
    <lineage>
        <taxon>Bacteria</taxon>
        <taxon>Pseudomonadati</taxon>
        <taxon>Pseudomonadota</taxon>
        <taxon>Gammaproteobacteria</taxon>
        <taxon>Lysobacterales</taxon>
        <taxon>Rhodanobacteraceae</taxon>
        <taxon>Tahibacter</taxon>
    </lineage>
</organism>
<dbReference type="InterPro" id="IPR025218">
    <property type="entry name" value="DUF4426"/>
</dbReference>
<gene>
    <name evidence="2" type="ORF">OD750_002255</name>
</gene>
<feature type="domain" description="DUF4426" evidence="1">
    <location>
        <begin position="30"/>
        <end position="148"/>
    </location>
</feature>
<comment type="caution">
    <text evidence="2">The sequence shown here is derived from an EMBL/GenBank/DDBJ whole genome shotgun (WGS) entry which is preliminary data.</text>
</comment>
<protein>
    <submittedName>
        <fullName evidence="2">DUF4426 domain-containing protein</fullName>
    </submittedName>
</protein>
<sequence length="152" mass="16438">MKTAYKIGLVAGAAMLMLLMPARGRAEQLEKFDGYIVHYNALSADQLAPEVAQAYKLQRSGHRGLVNIAVQKDNGTAEPTPVAATITGSATNLSGQRTTLALREIKEDGAVYYLGEFPVGSGTDTYRFQIDVKPDGATRAHTLKFSKNYVTD</sequence>
<accession>A0A9X3YG03</accession>
<evidence type="ECO:0000313" key="3">
    <source>
        <dbReference type="Proteomes" id="UP001139971"/>
    </source>
</evidence>
<dbReference type="AlphaFoldDB" id="A0A9X3YG03"/>
<dbReference type="Gene3D" id="2.60.40.3340">
    <property type="entry name" value="Domain of unknown function DUF4426"/>
    <property type="match status" value="1"/>
</dbReference>
<name>A0A9X3YG03_9GAMM</name>
<proteinExistence type="predicted"/>
<evidence type="ECO:0000313" key="2">
    <source>
        <dbReference type="EMBL" id="MDC8011364.1"/>
    </source>
</evidence>
<reference evidence="2" key="1">
    <citation type="submission" date="2023-02" db="EMBL/GenBank/DDBJ databases">
        <title>Tahibacter soli sp. nov. isolated from soil.</title>
        <authorList>
            <person name="Baek J.H."/>
            <person name="Lee J.K."/>
            <person name="Choi D.G."/>
            <person name="Jeon C.O."/>
        </authorList>
    </citation>
    <scope>NUCLEOTIDE SEQUENCE</scope>
    <source>
        <strain evidence="2">BL</strain>
    </source>
</reference>
<evidence type="ECO:0000259" key="1">
    <source>
        <dbReference type="Pfam" id="PF14467"/>
    </source>
</evidence>